<name>A0A0M0G122_SPOGL</name>
<comment type="caution">
    <text evidence="1">The sequence shown here is derived from an EMBL/GenBank/DDBJ whole genome shotgun (WGS) entry which is preliminary data.</text>
</comment>
<evidence type="ECO:0008006" key="3">
    <source>
        <dbReference type="Google" id="ProtNLM"/>
    </source>
</evidence>
<sequence>MKKLLISFIALVAFLAGCNQSVSQEDSHGDIAKLAYEWEVAYFDNDYKREQELLYEEGSFEVHKTREKKNSGLKYEDIRYEIYYDKESDFYYVLVDFKNPVGENSVEEELLIRKKDDEWKVDTSKSLDIDRDEVKKEFERKACIHCE</sequence>
<evidence type="ECO:0000313" key="2">
    <source>
        <dbReference type="Proteomes" id="UP000037109"/>
    </source>
</evidence>
<accession>A0A0M0G122</accession>
<dbReference type="Proteomes" id="UP000037109">
    <property type="component" value="Unassembled WGS sequence"/>
</dbReference>
<protein>
    <recommendedName>
        <fullName evidence="3">Lipoprotein</fullName>
    </recommendedName>
</protein>
<keyword evidence="2" id="KW-1185">Reference proteome</keyword>
<dbReference type="PROSITE" id="PS51257">
    <property type="entry name" value="PROKAR_LIPOPROTEIN"/>
    <property type="match status" value="1"/>
</dbReference>
<gene>
    <name evidence="1" type="ORF">AF332_27480</name>
</gene>
<dbReference type="PATRIC" id="fig|1459.3.peg.6057"/>
<proteinExistence type="predicted"/>
<evidence type="ECO:0000313" key="1">
    <source>
        <dbReference type="EMBL" id="KON83500.1"/>
    </source>
</evidence>
<dbReference type="STRING" id="1459.AF332_27480"/>
<dbReference type="EMBL" id="LGUF01000010">
    <property type="protein sequence ID" value="KON83500.1"/>
    <property type="molecule type" value="Genomic_DNA"/>
</dbReference>
<organism evidence="1 2">
    <name type="scientific">Sporosarcina globispora</name>
    <name type="common">Bacillus globisporus</name>
    <dbReference type="NCBI Taxonomy" id="1459"/>
    <lineage>
        <taxon>Bacteria</taxon>
        <taxon>Bacillati</taxon>
        <taxon>Bacillota</taxon>
        <taxon>Bacilli</taxon>
        <taxon>Bacillales</taxon>
        <taxon>Caryophanaceae</taxon>
        <taxon>Sporosarcina</taxon>
    </lineage>
</organism>
<reference evidence="2" key="1">
    <citation type="submission" date="2015-07" db="EMBL/GenBank/DDBJ databases">
        <title>Fjat-10036 dsm4.</title>
        <authorList>
            <person name="Liu B."/>
            <person name="Wang J."/>
            <person name="Zhu Y."/>
            <person name="Liu G."/>
            <person name="Chen Q."/>
            <person name="Chen Z."/>
            <person name="Lan J."/>
            <person name="Che J."/>
            <person name="Ge C."/>
            <person name="Shi H."/>
            <person name="Pan Z."/>
            <person name="Liu X."/>
        </authorList>
    </citation>
    <scope>NUCLEOTIDE SEQUENCE [LARGE SCALE GENOMIC DNA]</scope>
    <source>
        <strain evidence="2">DSM 4</strain>
    </source>
</reference>
<dbReference type="AlphaFoldDB" id="A0A0M0G122"/>